<organism evidence="6 7">
    <name type="scientific">Stegodyphus mimosarum</name>
    <name type="common">African social velvet spider</name>
    <dbReference type="NCBI Taxonomy" id="407821"/>
    <lineage>
        <taxon>Eukaryota</taxon>
        <taxon>Metazoa</taxon>
        <taxon>Ecdysozoa</taxon>
        <taxon>Arthropoda</taxon>
        <taxon>Chelicerata</taxon>
        <taxon>Arachnida</taxon>
        <taxon>Araneae</taxon>
        <taxon>Araneomorphae</taxon>
        <taxon>Entelegynae</taxon>
        <taxon>Eresoidea</taxon>
        <taxon>Eresidae</taxon>
        <taxon>Stegodyphus</taxon>
    </lineage>
</organism>
<dbReference type="Gene3D" id="3.40.50.1240">
    <property type="entry name" value="Phosphoglycerate mutase-like"/>
    <property type="match status" value="1"/>
</dbReference>
<evidence type="ECO:0000256" key="5">
    <source>
        <dbReference type="ARBA" id="ARBA00041499"/>
    </source>
</evidence>
<keyword evidence="2" id="KW-0378">Hydrolase</keyword>
<dbReference type="PANTHER" id="PTHR11567:SF110">
    <property type="entry name" value="2-PHOSPHOXYLOSE PHOSPHATASE 1"/>
    <property type="match status" value="1"/>
</dbReference>
<dbReference type="EMBL" id="KK113365">
    <property type="protein sequence ID" value="KFM59990.1"/>
    <property type="molecule type" value="Genomic_DNA"/>
</dbReference>
<evidence type="ECO:0000256" key="3">
    <source>
        <dbReference type="ARBA" id="ARBA00036311"/>
    </source>
</evidence>
<dbReference type="OrthoDB" id="10262962at2759"/>
<dbReference type="InterPro" id="IPR000560">
    <property type="entry name" value="His_Pase_clade-2"/>
</dbReference>
<comment type="catalytic activity">
    <reaction evidence="3">
        <text>3-O-[beta-D-GlcA-(1-&gt;3)-beta-D-Gal-(1-&gt;3)-beta-D-Gal-(1-&gt;4)-beta-D-2-O-P-Xyl]-L-seryl-[protein] + H2O = 3-O-(beta-D-GlcA-(1-&gt;3)-beta-D-Gal-(1-&gt;3)-beta-D-Gal-(1-&gt;4)-beta-D-Xyl)-L-seryl-[protein] + phosphate</text>
        <dbReference type="Rhea" id="RHEA:56512"/>
        <dbReference type="Rhea" id="RHEA-COMP:12573"/>
        <dbReference type="Rhea" id="RHEA-COMP:14559"/>
        <dbReference type="ChEBI" id="CHEBI:15377"/>
        <dbReference type="ChEBI" id="CHEBI:43474"/>
        <dbReference type="ChEBI" id="CHEBI:132093"/>
        <dbReference type="ChEBI" id="CHEBI:140495"/>
    </reaction>
</comment>
<evidence type="ECO:0000313" key="6">
    <source>
        <dbReference type="EMBL" id="KFM59990.1"/>
    </source>
</evidence>
<evidence type="ECO:0000256" key="1">
    <source>
        <dbReference type="ARBA" id="ARBA00005375"/>
    </source>
</evidence>
<dbReference type="OMA" id="KEMARFI"/>
<dbReference type="AlphaFoldDB" id="A0A087T4F1"/>
<proteinExistence type="inferred from homology"/>
<feature type="non-terminal residue" evidence="6">
    <location>
        <position position="268"/>
    </location>
</feature>
<protein>
    <recommendedName>
        <fullName evidence="4">2-phosphoxylose phosphatase 1</fullName>
    </recommendedName>
    <alternativeName>
        <fullName evidence="5">Acid phosphatase-like protein 2</fullName>
    </alternativeName>
</protein>
<dbReference type="PANTHER" id="PTHR11567">
    <property type="entry name" value="ACID PHOSPHATASE-RELATED"/>
    <property type="match status" value="1"/>
</dbReference>
<comment type="similarity">
    <text evidence="1">Belongs to the histidine acid phosphatase family.</text>
</comment>
<name>A0A087T4F1_STEMI</name>
<evidence type="ECO:0000256" key="2">
    <source>
        <dbReference type="ARBA" id="ARBA00022801"/>
    </source>
</evidence>
<dbReference type="InterPro" id="IPR029033">
    <property type="entry name" value="His_PPase_superfam"/>
</dbReference>
<evidence type="ECO:0000313" key="7">
    <source>
        <dbReference type="Proteomes" id="UP000054359"/>
    </source>
</evidence>
<dbReference type="Pfam" id="PF00328">
    <property type="entry name" value="His_Phos_2"/>
    <property type="match status" value="1"/>
</dbReference>
<dbReference type="InterPro" id="IPR050645">
    <property type="entry name" value="Histidine_acid_phosphatase"/>
</dbReference>
<dbReference type="Proteomes" id="UP000054359">
    <property type="component" value="Unassembled WGS sequence"/>
</dbReference>
<reference evidence="6 7" key="1">
    <citation type="submission" date="2013-11" db="EMBL/GenBank/DDBJ databases">
        <title>Genome sequencing of Stegodyphus mimosarum.</title>
        <authorList>
            <person name="Bechsgaard J."/>
        </authorList>
    </citation>
    <scope>NUCLEOTIDE SEQUENCE [LARGE SCALE GENOMIC DNA]</scope>
</reference>
<dbReference type="GO" id="GO:0005794">
    <property type="term" value="C:Golgi apparatus"/>
    <property type="evidence" value="ECO:0007669"/>
    <property type="project" value="TreeGrafter"/>
</dbReference>
<dbReference type="SUPFAM" id="SSF53254">
    <property type="entry name" value="Phosphoglycerate mutase-like"/>
    <property type="match status" value="1"/>
</dbReference>
<evidence type="ECO:0000256" key="4">
    <source>
        <dbReference type="ARBA" id="ARBA00040357"/>
    </source>
</evidence>
<dbReference type="GO" id="GO:0050650">
    <property type="term" value="P:chondroitin sulfate proteoglycan biosynthetic process"/>
    <property type="evidence" value="ECO:0007669"/>
    <property type="project" value="TreeGrafter"/>
</dbReference>
<keyword evidence="7" id="KW-1185">Reference proteome</keyword>
<dbReference type="STRING" id="407821.A0A087T4F1"/>
<gene>
    <name evidence="6" type="ORF">X975_26285</name>
</gene>
<accession>A0A087T4F1</accession>
<dbReference type="GO" id="GO:0006024">
    <property type="term" value="P:glycosaminoglycan biosynthetic process"/>
    <property type="evidence" value="ECO:0007669"/>
    <property type="project" value="TreeGrafter"/>
</dbReference>
<dbReference type="GO" id="GO:0016791">
    <property type="term" value="F:phosphatase activity"/>
    <property type="evidence" value="ECO:0007669"/>
    <property type="project" value="TreeGrafter"/>
</dbReference>
<sequence>MTEYYCKCPLLEHLQTLMEKKMRRLLHSHPAVVHLLQRLSPIVKSNPNHSDITAPLAMFDSLMGYVCHGSHLPCIPGTSDCVTFEHVRNLIAYLDWEGRQFVRDSTHTKTALLKMQGFFIHLVNNMKNFINGKSAARFMLYSGHDVTLEPLSTALGIDDGSMIPYASRIIFEMYSHTINNNIQYALKVLYNGKDVTKYTSFCKLYFKDSFKKLDRASEYGICPFETFRKFVEEEYILALRATSFAAACNSFHVTSDPFDVKYSSYVEG</sequence>